<organism evidence="3 4">
    <name type="scientific">Vallitalea guaymasensis</name>
    <dbReference type="NCBI Taxonomy" id="1185412"/>
    <lineage>
        <taxon>Bacteria</taxon>
        <taxon>Bacillati</taxon>
        <taxon>Bacillota</taxon>
        <taxon>Clostridia</taxon>
        <taxon>Lachnospirales</taxon>
        <taxon>Vallitaleaceae</taxon>
        <taxon>Vallitalea</taxon>
    </lineage>
</organism>
<dbReference type="CDD" id="cd06558">
    <property type="entry name" value="crotonase-like"/>
    <property type="match status" value="1"/>
</dbReference>
<dbReference type="EMBL" id="CP058561">
    <property type="protein sequence ID" value="QUH28455.1"/>
    <property type="molecule type" value="Genomic_DNA"/>
</dbReference>
<dbReference type="InterPro" id="IPR001753">
    <property type="entry name" value="Enoyl-CoA_hydra/iso"/>
</dbReference>
<keyword evidence="2" id="KW-0812">Transmembrane</keyword>
<sequence length="254" mass="28520">MNYKTIKVEVKGNSCFIQFNRPESNNTISKLLIDECNEVLNMCEESITIVVFKGLPEVFCFGADFKEVHNKMADGQEQESYSEPLYDLWLKIATGPYITIALVCGKANAGGVGFVAACDIVLANDTAVFSLSELLFGLFPACVLPFLIRRIGYSKAHYMTLMTKPVSVEQAYKWGLVDSYGTNGDAQLGKHMLRLRYLSKKGVKRYKSYMSHLSDFLITSKDTALTANLEIFSDTDNLKGIYRFVDTGQFPWEN</sequence>
<name>A0A8J8M990_9FIRM</name>
<comment type="similarity">
    <text evidence="1">Belongs to the enoyl-CoA hydratase/isomerase family.</text>
</comment>
<dbReference type="RefSeq" id="WP_212692679.1">
    <property type="nucleotide sequence ID" value="NZ_CP058561.1"/>
</dbReference>
<evidence type="ECO:0000313" key="4">
    <source>
        <dbReference type="Proteomes" id="UP000677305"/>
    </source>
</evidence>
<protein>
    <submittedName>
        <fullName evidence="3">Enoyl-CoA hydratase/isomerase</fullName>
    </submittedName>
</protein>
<feature type="transmembrane region" description="Helical" evidence="2">
    <location>
        <begin position="127"/>
        <end position="148"/>
    </location>
</feature>
<dbReference type="SUPFAM" id="SSF52096">
    <property type="entry name" value="ClpP/crotonase"/>
    <property type="match status" value="1"/>
</dbReference>
<keyword evidence="4" id="KW-1185">Reference proteome</keyword>
<reference evidence="3 4" key="1">
    <citation type="submission" date="2020-07" db="EMBL/GenBank/DDBJ databases">
        <title>Vallitalea guaymasensis genome.</title>
        <authorList>
            <person name="Postec A."/>
        </authorList>
    </citation>
    <scope>NUCLEOTIDE SEQUENCE [LARGE SCALE GENOMIC DNA]</scope>
    <source>
        <strain evidence="3 4">Ra1766G1</strain>
    </source>
</reference>
<dbReference type="InterPro" id="IPR029045">
    <property type="entry name" value="ClpP/crotonase-like_dom_sf"/>
</dbReference>
<gene>
    <name evidence="3" type="ORF">HYG85_05760</name>
</gene>
<dbReference type="PANTHER" id="PTHR42964">
    <property type="entry name" value="ENOYL-COA HYDRATASE"/>
    <property type="match status" value="1"/>
</dbReference>
<keyword evidence="2" id="KW-1133">Transmembrane helix</keyword>
<keyword evidence="2" id="KW-0472">Membrane</keyword>
<dbReference type="GO" id="GO:0003824">
    <property type="term" value="F:catalytic activity"/>
    <property type="evidence" value="ECO:0007669"/>
    <property type="project" value="UniProtKB-ARBA"/>
</dbReference>
<dbReference type="Pfam" id="PF00378">
    <property type="entry name" value="ECH_1"/>
    <property type="match status" value="1"/>
</dbReference>
<proteinExistence type="inferred from homology"/>
<dbReference type="KEGG" id="vgu:HYG85_05760"/>
<evidence type="ECO:0000313" key="3">
    <source>
        <dbReference type="EMBL" id="QUH28455.1"/>
    </source>
</evidence>
<dbReference type="PANTHER" id="PTHR42964:SF1">
    <property type="entry name" value="POLYKETIDE BIOSYNTHESIS ENOYL-COA HYDRATASE PKSH-RELATED"/>
    <property type="match status" value="1"/>
</dbReference>
<dbReference type="Proteomes" id="UP000677305">
    <property type="component" value="Chromosome"/>
</dbReference>
<evidence type="ECO:0000256" key="1">
    <source>
        <dbReference type="ARBA" id="ARBA00005254"/>
    </source>
</evidence>
<accession>A0A8J8M990</accession>
<dbReference type="Gene3D" id="3.90.226.10">
    <property type="entry name" value="2-enoyl-CoA Hydratase, Chain A, domain 1"/>
    <property type="match status" value="1"/>
</dbReference>
<dbReference type="NCBIfam" id="NF005498">
    <property type="entry name" value="PRK07112.1"/>
    <property type="match status" value="1"/>
</dbReference>
<evidence type="ECO:0000256" key="2">
    <source>
        <dbReference type="SAM" id="Phobius"/>
    </source>
</evidence>
<dbReference type="AlphaFoldDB" id="A0A8J8M990"/>
<dbReference type="InterPro" id="IPR051683">
    <property type="entry name" value="Enoyl-CoA_Hydratase/Isomerase"/>
</dbReference>